<comment type="caution">
    <text evidence="1">The sequence shown here is derived from an EMBL/GenBank/DDBJ whole genome shotgun (WGS) entry which is preliminary data.</text>
</comment>
<protein>
    <submittedName>
        <fullName evidence="1">Uncharacterized protein</fullName>
    </submittedName>
</protein>
<evidence type="ECO:0000313" key="1">
    <source>
        <dbReference type="EMBL" id="KAA6328205.1"/>
    </source>
</evidence>
<accession>A0A5J4R3V6</accession>
<gene>
    <name evidence="1" type="ORF">EZS27_022875</name>
</gene>
<proteinExistence type="predicted"/>
<dbReference type="EMBL" id="SNRY01001858">
    <property type="protein sequence ID" value="KAA6328205.1"/>
    <property type="molecule type" value="Genomic_DNA"/>
</dbReference>
<sequence length="62" mass="7346">MPCSNSRFPDYPFFDTVDVQNYHYVGGHPPLYRADCKFNYSFIDFTSMGSFLYDMKDKVLRT</sequence>
<name>A0A5J4R3V6_9ZZZZ</name>
<reference evidence="1" key="1">
    <citation type="submission" date="2019-03" db="EMBL/GenBank/DDBJ databases">
        <title>Single cell metagenomics reveals metabolic interactions within the superorganism composed of flagellate Streblomastix strix and complex community of Bacteroidetes bacteria on its surface.</title>
        <authorList>
            <person name="Treitli S.C."/>
            <person name="Kolisko M."/>
            <person name="Husnik F."/>
            <person name="Keeling P."/>
            <person name="Hampl V."/>
        </authorList>
    </citation>
    <scope>NUCLEOTIDE SEQUENCE</scope>
    <source>
        <strain evidence="1">STM</strain>
    </source>
</reference>
<organism evidence="1">
    <name type="scientific">termite gut metagenome</name>
    <dbReference type="NCBI Taxonomy" id="433724"/>
    <lineage>
        <taxon>unclassified sequences</taxon>
        <taxon>metagenomes</taxon>
        <taxon>organismal metagenomes</taxon>
    </lineage>
</organism>
<dbReference type="AlphaFoldDB" id="A0A5J4R3V6"/>